<evidence type="ECO:0000259" key="1">
    <source>
        <dbReference type="Pfam" id="PF00144"/>
    </source>
</evidence>
<proteinExistence type="predicted"/>
<evidence type="ECO:0000313" key="3">
    <source>
        <dbReference type="Proteomes" id="UP001597510"/>
    </source>
</evidence>
<accession>A0ABW5J8K8</accession>
<dbReference type="Proteomes" id="UP001597510">
    <property type="component" value="Unassembled WGS sequence"/>
</dbReference>
<keyword evidence="2" id="KW-0378">Hydrolase</keyword>
<reference evidence="3" key="1">
    <citation type="journal article" date="2019" name="Int. J. Syst. Evol. Microbiol.">
        <title>The Global Catalogue of Microorganisms (GCM) 10K type strain sequencing project: providing services to taxonomists for standard genome sequencing and annotation.</title>
        <authorList>
            <consortium name="The Broad Institute Genomics Platform"/>
            <consortium name="The Broad Institute Genome Sequencing Center for Infectious Disease"/>
            <person name="Wu L."/>
            <person name="Ma J."/>
        </authorList>
    </citation>
    <scope>NUCLEOTIDE SEQUENCE [LARGE SCALE GENOMIC DNA]</scope>
    <source>
        <strain evidence="3">KCTC 52344</strain>
    </source>
</reference>
<name>A0ABW5J8K8_9BACT</name>
<dbReference type="InterPro" id="IPR012338">
    <property type="entry name" value="Beta-lactam/transpept-like"/>
</dbReference>
<dbReference type="EMBL" id="JBHULC010000013">
    <property type="protein sequence ID" value="MFD2522128.1"/>
    <property type="molecule type" value="Genomic_DNA"/>
</dbReference>
<dbReference type="EC" id="3.-.-.-" evidence="2"/>
<dbReference type="InterPro" id="IPR050491">
    <property type="entry name" value="AmpC-like"/>
</dbReference>
<comment type="caution">
    <text evidence="2">The sequence shown here is derived from an EMBL/GenBank/DDBJ whole genome shotgun (WGS) entry which is preliminary data.</text>
</comment>
<evidence type="ECO:0000313" key="2">
    <source>
        <dbReference type="EMBL" id="MFD2522128.1"/>
    </source>
</evidence>
<dbReference type="PANTHER" id="PTHR46825">
    <property type="entry name" value="D-ALANYL-D-ALANINE-CARBOXYPEPTIDASE/ENDOPEPTIDASE AMPH"/>
    <property type="match status" value="1"/>
</dbReference>
<feature type="domain" description="Beta-lactamase-related" evidence="1">
    <location>
        <begin position="57"/>
        <end position="371"/>
    </location>
</feature>
<organism evidence="2 3">
    <name type="scientific">Emticicia soli</name>
    <dbReference type="NCBI Taxonomy" id="2027878"/>
    <lineage>
        <taxon>Bacteria</taxon>
        <taxon>Pseudomonadati</taxon>
        <taxon>Bacteroidota</taxon>
        <taxon>Cytophagia</taxon>
        <taxon>Cytophagales</taxon>
        <taxon>Leadbetterellaceae</taxon>
        <taxon>Emticicia</taxon>
    </lineage>
</organism>
<gene>
    <name evidence="2" type="ORF">ACFSR2_14605</name>
</gene>
<dbReference type="InterPro" id="IPR001466">
    <property type="entry name" value="Beta-lactam-related"/>
</dbReference>
<sequence length="387" mass="43167">MKKHFVSLLIGIVSYVQVSNVYAQKTVYNKDVEQRIKQVETNLFSNKAGSNNDKWAIDTRMRHYGVYGLSVAVIKDYKIEWVKGYGFADFDEKRSVTTETLFQAASISKSLNAVGVLKLVQDKKLALDTDINTYLTTWKFPYDAVSKGKKINVANLLSHSAGLSIHGFPGYGKGDKLPSITQILNGQKPANTKAVRSQFEPGLKAEYSGGGTTISQLIVMDITKQPYAQYMWNNVLKPMGMLHSTYEQPPFNKKAQELATGYQENKKQIEGKYHIYPEQGAAGLWTNPTDLAHYIIETQLALIGKSNKVLSKEMTQLRLTPYSENLGLGVFIDDVNKTFGHSGGTAGFRCQYYGSLQGGNGVVVMVNSDNSDIMYELINSVRSIYKW</sequence>
<dbReference type="SUPFAM" id="SSF56601">
    <property type="entry name" value="beta-lactamase/transpeptidase-like"/>
    <property type="match status" value="1"/>
</dbReference>
<protein>
    <submittedName>
        <fullName evidence="2">Serine hydrolase domain-containing protein</fullName>
        <ecNumber evidence="2">3.-.-.-</ecNumber>
    </submittedName>
</protein>
<dbReference type="PANTHER" id="PTHR46825:SF12">
    <property type="entry name" value="PENICILLIN-BINDING PROTEIN 4"/>
    <property type="match status" value="1"/>
</dbReference>
<dbReference type="Pfam" id="PF00144">
    <property type="entry name" value="Beta-lactamase"/>
    <property type="match status" value="1"/>
</dbReference>
<dbReference type="GO" id="GO:0016787">
    <property type="term" value="F:hydrolase activity"/>
    <property type="evidence" value="ECO:0007669"/>
    <property type="project" value="UniProtKB-KW"/>
</dbReference>
<dbReference type="Gene3D" id="3.40.710.10">
    <property type="entry name" value="DD-peptidase/beta-lactamase superfamily"/>
    <property type="match status" value="1"/>
</dbReference>
<keyword evidence="3" id="KW-1185">Reference proteome</keyword>
<dbReference type="RefSeq" id="WP_340240251.1">
    <property type="nucleotide sequence ID" value="NZ_JBBEWC010000019.1"/>
</dbReference>